<keyword evidence="4" id="KW-1185">Reference proteome</keyword>
<organism evidence="3 4">
    <name type="scientific">Robiginitalea aurantiaca</name>
    <dbReference type="NCBI Taxonomy" id="3056915"/>
    <lineage>
        <taxon>Bacteria</taxon>
        <taxon>Pseudomonadati</taxon>
        <taxon>Bacteroidota</taxon>
        <taxon>Flavobacteriia</taxon>
        <taxon>Flavobacteriales</taxon>
        <taxon>Flavobacteriaceae</taxon>
        <taxon>Robiginitalea</taxon>
    </lineage>
</organism>
<evidence type="ECO:0000313" key="4">
    <source>
        <dbReference type="Proteomes" id="UP001174839"/>
    </source>
</evidence>
<dbReference type="EMBL" id="JAUDUY010000008">
    <property type="protein sequence ID" value="MDM9632344.1"/>
    <property type="molecule type" value="Genomic_DNA"/>
</dbReference>
<evidence type="ECO:0000256" key="1">
    <source>
        <dbReference type="SAM" id="Phobius"/>
    </source>
</evidence>
<sequence length="252" mass="29294">MKDKVRDFLESDLLEKYLLEHTTVEESNQVERYIAMYPEVRDTYRELEDNLETFARLYALKTPDGLKERIQQQIRNQHTGRRRFMRFAVAASIATLFFAASSFFFWNQNQNLQQENAMVTDQIRVLEADMKEQLEDVRNQFIVLNNPGTRKYVVNGNKKARELKAIAYVNPIKKLSYINVRNLPQLPEDQCYQMWAEVNGSMVNLGILKDIEDKDKLMALPYGEKALGYITIEPKGGNVAPSVQNIVANIKY</sequence>
<dbReference type="PANTHER" id="PTHR37461:SF1">
    <property type="entry name" value="ANTI-SIGMA-K FACTOR RSKA"/>
    <property type="match status" value="1"/>
</dbReference>
<dbReference type="InterPro" id="IPR018764">
    <property type="entry name" value="RskA_C"/>
</dbReference>
<dbReference type="InterPro" id="IPR051474">
    <property type="entry name" value="Anti-sigma-K/W_factor"/>
</dbReference>
<name>A0ABT7WHE8_9FLAO</name>
<dbReference type="PANTHER" id="PTHR37461">
    <property type="entry name" value="ANTI-SIGMA-K FACTOR RSKA"/>
    <property type="match status" value="1"/>
</dbReference>
<dbReference type="RefSeq" id="WP_289725711.1">
    <property type="nucleotide sequence ID" value="NZ_JAUDUY010000008.1"/>
</dbReference>
<keyword evidence="1" id="KW-0812">Transmembrane</keyword>
<feature type="transmembrane region" description="Helical" evidence="1">
    <location>
        <begin position="84"/>
        <end position="106"/>
    </location>
</feature>
<dbReference type="Pfam" id="PF10099">
    <property type="entry name" value="RskA_C"/>
    <property type="match status" value="1"/>
</dbReference>
<reference evidence="3" key="1">
    <citation type="submission" date="2023-06" db="EMBL/GenBank/DDBJ databases">
        <title>Robiginitalea aurantiacus sp. nov. and Algoriphagus sediminis sp. nov., isolated from coastal sediment.</title>
        <authorList>
            <person name="Zhou Z.Y."/>
            <person name="An J."/>
            <person name="Jia Y.W."/>
            <person name="Du Z.J."/>
        </authorList>
    </citation>
    <scope>NUCLEOTIDE SEQUENCE</scope>
    <source>
        <strain evidence="3">M39</strain>
    </source>
</reference>
<proteinExistence type="predicted"/>
<gene>
    <name evidence="3" type="ORF">QU605_12740</name>
</gene>
<evidence type="ECO:0000313" key="3">
    <source>
        <dbReference type="EMBL" id="MDM9632344.1"/>
    </source>
</evidence>
<accession>A0ABT7WHE8</accession>
<dbReference type="Proteomes" id="UP001174839">
    <property type="component" value="Unassembled WGS sequence"/>
</dbReference>
<feature type="domain" description="Anti-sigma K factor RskA C-terminal" evidence="2">
    <location>
        <begin position="90"/>
        <end position="242"/>
    </location>
</feature>
<keyword evidence="1" id="KW-1133">Transmembrane helix</keyword>
<protein>
    <submittedName>
        <fullName evidence="3">Anti-sigma factor</fullName>
    </submittedName>
</protein>
<evidence type="ECO:0000259" key="2">
    <source>
        <dbReference type="Pfam" id="PF10099"/>
    </source>
</evidence>
<comment type="caution">
    <text evidence="3">The sequence shown here is derived from an EMBL/GenBank/DDBJ whole genome shotgun (WGS) entry which is preliminary data.</text>
</comment>
<keyword evidence="1" id="KW-0472">Membrane</keyword>